<name>A0A9P6HTZ2_9PEZI</name>
<dbReference type="AlphaFoldDB" id="A0A9P6HTZ2"/>
<reference evidence="1" key="1">
    <citation type="submission" date="2020-03" db="EMBL/GenBank/DDBJ databases">
        <authorList>
            <person name="He L."/>
        </authorList>
    </citation>
    <scope>NUCLEOTIDE SEQUENCE</scope>
    <source>
        <strain evidence="1">CkLH20</strain>
    </source>
</reference>
<gene>
    <name evidence="1" type="ORF">CkaCkLH20_12300</name>
</gene>
<accession>A0A9P6HTZ2</accession>
<keyword evidence="2" id="KW-1185">Reference proteome</keyword>
<comment type="caution">
    <text evidence="1">The sequence shown here is derived from an EMBL/GenBank/DDBJ whole genome shotgun (WGS) entry which is preliminary data.</text>
</comment>
<sequence>MALVTNPTYLLAPNWNYQLDGPIALGSIVADPFKPHRPLSKPTTDAPIPKTEHSVEHNWKTETEKLRDVNVSLWAQVLNIANLNIGARRSKTTTITFEMSQLDTVYFGEDPSSENIALRARDARVKTALKIGNRFLRGTVYMVSGLKIARGFKLTQSNATERGGQIGAGGMVTPEVSVGGNLDVTTGMSRTTGSEAGHDIIFAYQLLRITTKGKGEKLTFELDEFQDDAAFLHDNDINDDEDAGPEVEITAVPPAELAETQRGMTVKPDDDQYAWLFCS</sequence>
<dbReference type="OrthoDB" id="4500473at2759"/>
<dbReference type="GeneID" id="62168087"/>
<dbReference type="Proteomes" id="UP000781932">
    <property type="component" value="Unassembled WGS sequence"/>
</dbReference>
<reference evidence="1" key="2">
    <citation type="submission" date="2020-11" db="EMBL/GenBank/DDBJ databases">
        <title>Whole genome sequencing of Colletotrichum sp.</title>
        <authorList>
            <person name="Li H."/>
        </authorList>
    </citation>
    <scope>NUCLEOTIDE SEQUENCE</scope>
    <source>
        <strain evidence="1">CkLH20</strain>
    </source>
</reference>
<dbReference type="EMBL" id="JAATWM020000057">
    <property type="protein sequence ID" value="KAF9870214.1"/>
    <property type="molecule type" value="Genomic_DNA"/>
</dbReference>
<organism evidence="1 2">
    <name type="scientific">Colletotrichum karsti</name>
    <dbReference type="NCBI Taxonomy" id="1095194"/>
    <lineage>
        <taxon>Eukaryota</taxon>
        <taxon>Fungi</taxon>
        <taxon>Dikarya</taxon>
        <taxon>Ascomycota</taxon>
        <taxon>Pezizomycotina</taxon>
        <taxon>Sordariomycetes</taxon>
        <taxon>Hypocreomycetidae</taxon>
        <taxon>Glomerellales</taxon>
        <taxon>Glomerellaceae</taxon>
        <taxon>Colletotrichum</taxon>
        <taxon>Colletotrichum boninense species complex</taxon>
    </lineage>
</organism>
<evidence type="ECO:0000313" key="2">
    <source>
        <dbReference type="Proteomes" id="UP000781932"/>
    </source>
</evidence>
<proteinExistence type="predicted"/>
<evidence type="ECO:0000313" key="1">
    <source>
        <dbReference type="EMBL" id="KAF9870214.1"/>
    </source>
</evidence>
<dbReference type="RefSeq" id="XP_038739675.1">
    <property type="nucleotide sequence ID" value="XM_038895013.1"/>
</dbReference>
<protein>
    <submittedName>
        <fullName evidence="1">Uncharacterized protein</fullName>
    </submittedName>
</protein>